<proteinExistence type="inferred from homology"/>
<name>A0A7I8W472_9ANNE</name>
<dbReference type="InterPro" id="IPR018307">
    <property type="entry name" value="ABL9/DENND6_dom"/>
</dbReference>
<evidence type="ECO:0000259" key="3">
    <source>
        <dbReference type="PROSITE" id="PS50211"/>
    </source>
</evidence>
<evidence type="ECO:0000313" key="4">
    <source>
        <dbReference type="EMBL" id="CAD5123353.1"/>
    </source>
</evidence>
<dbReference type="AlphaFoldDB" id="A0A7I8W472"/>
<comment type="caution">
    <text evidence="4">The sequence shown here is derived from an EMBL/GenBank/DDBJ whole genome shotgun (WGS) entry which is preliminary data.</text>
</comment>
<protein>
    <submittedName>
        <fullName evidence="4">DgyrCDS11711</fullName>
    </submittedName>
</protein>
<organism evidence="4 5">
    <name type="scientific">Dimorphilus gyrociliatus</name>
    <dbReference type="NCBI Taxonomy" id="2664684"/>
    <lineage>
        <taxon>Eukaryota</taxon>
        <taxon>Metazoa</taxon>
        <taxon>Spiralia</taxon>
        <taxon>Lophotrochozoa</taxon>
        <taxon>Annelida</taxon>
        <taxon>Polychaeta</taxon>
        <taxon>Polychaeta incertae sedis</taxon>
        <taxon>Dinophilidae</taxon>
        <taxon>Dimorphilus</taxon>
    </lineage>
</organism>
<dbReference type="Pfam" id="PF09794">
    <property type="entry name" value="Avl9"/>
    <property type="match status" value="1"/>
</dbReference>
<reference evidence="4 5" key="1">
    <citation type="submission" date="2020-08" db="EMBL/GenBank/DDBJ databases">
        <authorList>
            <person name="Hejnol A."/>
        </authorList>
    </citation>
    <scope>NUCLEOTIDE SEQUENCE [LARGE SCALE GENOMIC DNA]</scope>
</reference>
<sequence length="584" mass="66635">MSEKSPSIILYALLIEFDHSKGLIVEACYPPFKGEDNEENILDISSMPNEWTNLPNLAVPDGSHKVTEGTDTSYFILPGISETNHNSIYGVSCFSQIDVSKIINKLQKFTRNTVLKGVCVLSTKPLFGHIRLCLQPLTEAYFQELQIADENFSTTHWLKTIYNQVNMGLSGSSLNNASPFQELNCIQLVHNYKFFIIQLFKLLLIEKRVLFFSNIESNRLCSDILCILSLVPGILEEGLADAANYDKNKKTTIEEETDRRDEIVEIILKSSSESTESQENQIDSNIPNDKPKDDEICEISSDTFKESSQQVITDSEIFENTAKYSLSYVNSAIMSNWLENDKCPQLNDDQAAENLHFSKFGFPLKIFSENRLCFPYCSLHNLETLKSSTTKCYWAGATNQVFKMDTKHYDALVEIKNDKVELKFTNKELEKLTQPTSADKKFVDMILRITRENSSFQQFERDWQGSEDWLRHQFKMYLLSLAAVAVNNDASTMDDFNISFVKAWQLTNNFKIWQNHPRTILLHINPEHLNHGQSYFPEFVKGAKDKLSQTWKTSEVAGKLVQETTSKAISQVWSMVKNTASGSS</sequence>
<dbReference type="InterPro" id="IPR037516">
    <property type="entry name" value="Tripartite_DENN"/>
</dbReference>
<dbReference type="GO" id="GO:0005737">
    <property type="term" value="C:cytoplasm"/>
    <property type="evidence" value="ECO:0007669"/>
    <property type="project" value="TreeGrafter"/>
</dbReference>
<feature type="region of interest" description="Disordered" evidence="2">
    <location>
        <begin position="272"/>
        <end position="291"/>
    </location>
</feature>
<dbReference type="OrthoDB" id="26278at2759"/>
<dbReference type="PANTHER" id="PTHR31017:SF1">
    <property type="entry name" value="LATE SECRETORY PATHWAY PROTEIN AVL9 HOMOLOG"/>
    <property type="match status" value="1"/>
</dbReference>
<keyword evidence="5" id="KW-1185">Reference proteome</keyword>
<feature type="domain" description="UDENN" evidence="3">
    <location>
        <begin position="10"/>
        <end position="458"/>
    </location>
</feature>
<accession>A0A7I8W472</accession>
<gene>
    <name evidence="4" type="ORF">DGYR_LOCUS11040</name>
</gene>
<dbReference type="PANTHER" id="PTHR31017">
    <property type="entry name" value="LATE SECRETORY PATHWAY PROTEIN AVL9-RELATED"/>
    <property type="match status" value="1"/>
</dbReference>
<dbReference type="EMBL" id="CAJFCJ010000019">
    <property type="protein sequence ID" value="CAD5123353.1"/>
    <property type="molecule type" value="Genomic_DNA"/>
</dbReference>
<evidence type="ECO:0000256" key="1">
    <source>
        <dbReference type="ARBA" id="ARBA00038178"/>
    </source>
</evidence>
<dbReference type="PROSITE" id="PS50211">
    <property type="entry name" value="DENN"/>
    <property type="match status" value="1"/>
</dbReference>
<evidence type="ECO:0000256" key="2">
    <source>
        <dbReference type="SAM" id="MobiDB-lite"/>
    </source>
</evidence>
<evidence type="ECO:0000313" key="5">
    <source>
        <dbReference type="Proteomes" id="UP000549394"/>
    </source>
</evidence>
<dbReference type="InterPro" id="IPR051731">
    <property type="entry name" value="DENND11/AVL9_GEFs"/>
</dbReference>
<comment type="similarity">
    <text evidence="1">Belongs to the AVL9 family.</text>
</comment>
<dbReference type="Proteomes" id="UP000549394">
    <property type="component" value="Unassembled WGS sequence"/>
</dbReference>